<reference evidence="1 2" key="1">
    <citation type="submission" date="2018-01" db="EMBL/GenBank/DDBJ databases">
        <title>Whole genome sequencing of Histamine producing bacteria.</title>
        <authorList>
            <person name="Butler K."/>
        </authorList>
    </citation>
    <scope>NUCLEOTIDE SEQUENCE [LARGE SCALE GENOMIC DNA]</scope>
    <source>
        <strain evidence="1 2">FS-7.2</strain>
    </source>
</reference>
<dbReference type="EMBL" id="PYNF01000002">
    <property type="protein sequence ID" value="PSV00914.1"/>
    <property type="molecule type" value="Genomic_DNA"/>
</dbReference>
<proteinExistence type="predicted"/>
<evidence type="ECO:0000313" key="1">
    <source>
        <dbReference type="EMBL" id="PSV00914.1"/>
    </source>
</evidence>
<dbReference type="AlphaFoldDB" id="A0A2T3KMA5"/>
<evidence type="ECO:0000313" key="2">
    <source>
        <dbReference type="Proteomes" id="UP000241426"/>
    </source>
</evidence>
<accession>A0A2T3KMA5</accession>
<dbReference type="RefSeq" id="WP_107288641.1">
    <property type="nucleotide sequence ID" value="NZ_PYNF01000002.1"/>
</dbReference>
<comment type="caution">
    <text evidence="1">The sequence shown here is derived from an EMBL/GenBank/DDBJ whole genome shotgun (WGS) entry which is preliminary data.</text>
</comment>
<organism evidence="1 2">
    <name type="scientific">Photobacterium kishitanii</name>
    <dbReference type="NCBI Taxonomy" id="318456"/>
    <lineage>
        <taxon>Bacteria</taxon>
        <taxon>Pseudomonadati</taxon>
        <taxon>Pseudomonadota</taxon>
        <taxon>Gammaproteobacteria</taxon>
        <taxon>Vibrionales</taxon>
        <taxon>Vibrionaceae</taxon>
        <taxon>Photobacterium</taxon>
    </lineage>
</organism>
<dbReference type="Proteomes" id="UP000241426">
    <property type="component" value="Unassembled WGS sequence"/>
</dbReference>
<gene>
    <name evidence="1" type="ORF">C9J27_02485</name>
</gene>
<protein>
    <submittedName>
        <fullName evidence="1">Uncharacterized protein</fullName>
    </submittedName>
</protein>
<sequence>MTKQRQSITLRDVSNYNQTAFEYFTGVGSQKTPVKFKSLMAAITYCCSKIGIMLRSGGAKGADLFFESGIPQSDYEYSEIIHTDQNMSKRSYRTFKIKDSLAKMEAMDFIQKNSIHENWENIINNSGAIFSVGAHIRNIFQVVGLNIFTPKLSKFLICYTPDGASTLETVSESTGGTRTAIRTAITHGIPVFNLANKEHLTRIHAWVSRFEDCPIKVPPLISYF</sequence>
<name>A0A2T3KMA5_9GAMM</name>